<dbReference type="InterPro" id="IPR036736">
    <property type="entry name" value="ACP-like_sf"/>
</dbReference>
<dbReference type="InterPro" id="IPR010080">
    <property type="entry name" value="Thioester_reductase-like_dom"/>
</dbReference>
<dbReference type="KEGG" id="pbap:Pla133_05150"/>
<dbReference type="Gene3D" id="3.40.50.980">
    <property type="match status" value="2"/>
</dbReference>
<dbReference type="Gene3D" id="3.40.50.12780">
    <property type="entry name" value="N-terminal domain of ligase-like"/>
    <property type="match status" value="1"/>
</dbReference>
<dbReference type="Gene3D" id="1.10.1200.10">
    <property type="entry name" value="ACP-like"/>
    <property type="match status" value="2"/>
</dbReference>
<dbReference type="SUPFAM" id="SSF56801">
    <property type="entry name" value="Acetyl-CoA synthetase-like"/>
    <property type="match status" value="2"/>
</dbReference>
<dbReference type="Gene3D" id="3.30.559.10">
    <property type="entry name" value="Chloramphenicol acetyltransferase-like domain"/>
    <property type="match status" value="2"/>
</dbReference>
<dbReference type="NCBIfam" id="TIGR01733">
    <property type="entry name" value="AA-adenyl-dom"/>
    <property type="match status" value="2"/>
</dbReference>
<dbReference type="CDD" id="cd05930">
    <property type="entry name" value="A_NRPS"/>
    <property type="match status" value="2"/>
</dbReference>
<dbReference type="GO" id="GO:0009366">
    <property type="term" value="C:enterobactin synthetase complex"/>
    <property type="evidence" value="ECO:0007669"/>
    <property type="project" value="TreeGrafter"/>
</dbReference>
<proteinExistence type="predicted"/>
<dbReference type="RefSeq" id="WP_145062057.1">
    <property type="nucleotide sequence ID" value="NZ_CP036287.1"/>
</dbReference>
<dbReference type="Pfam" id="PF00501">
    <property type="entry name" value="AMP-binding"/>
    <property type="match status" value="2"/>
</dbReference>
<gene>
    <name evidence="7" type="primary">tycC</name>
    <name evidence="7" type="ORF">Pla133_05150</name>
</gene>
<dbReference type="Gene3D" id="3.40.50.720">
    <property type="entry name" value="NAD(P)-binding Rossmann-like Domain"/>
    <property type="match status" value="1"/>
</dbReference>
<dbReference type="GO" id="GO:0005829">
    <property type="term" value="C:cytosol"/>
    <property type="evidence" value="ECO:0007669"/>
    <property type="project" value="TreeGrafter"/>
</dbReference>
<dbReference type="FunFam" id="3.40.50.980:FF:000001">
    <property type="entry name" value="Non-ribosomal peptide synthetase"/>
    <property type="match status" value="1"/>
</dbReference>
<feature type="domain" description="Carrier" evidence="6">
    <location>
        <begin position="2039"/>
        <end position="2114"/>
    </location>
</feature>
<name>A0A518BEP1_9BACT</name>
<dbReference type="Pfam" id="PF00668">
    <property type="entry name" value="Condensation"/>
    <property type="match status" value="2"/>
</dbReference>
<dbReference type="GO" id="GO:0031177">
    <property type="term" value="F:phosphopantetheine binding"/>
    <property type="evidence" value="ECO:0007669"/>
    <property type="project" value="InterPro"/>
</dbReference>
<evidence type="ECO:0000256" key="1">
    <source>
        <dbReference type="ARBA" id="ARBA00001957"/>
    </source>
</evidence>
<evidence type="ECO:0000313" key="8">
    <source>
        <dbReference type="Proteomes" id="UP000316921"/>
    </source>
</evidence>
<dbReference type="InterPro" id="IPR025110">
    <property type="entry name" value="AMP-bd_C"/>
</dbReference>
<dbReference type="EMBL" id="CP036287">
    <property type="protein sequence ID" value="QDU65450.1"/>
    <property type="molecule type" value="Genomic_DNA"/>
</dbReference>
<dbReference type="PANTHER" id="PTHR45527">
    <property type="entry name" value="NONRIBOSOMAL PEPTIDE SYNTHETASE"/>
    <property type="match status" value="1"/>
</dbReference>
<dbReference type="Pfam" id="PF13193">
    <property type="entry name" value="AMP-binding_C"/>
    <property type="match status" value="1"/>
</dbReference>
<organism evidence="7 8">
    <name type="scientific">Engelhardtia mirabilis</name>
    <dbReference type="NCBI Taxonomy" id="2528011"/>
    <lineage>
        <taxon>Bacteria</taxon>
        <taxon>Pseudomonadati</taxon>
        <taxon>Planctomycetota</taxon>
        <taxon>Planctomycetia</taxon>
        <taxon>Planctomycetia incertae sedis</taxon>
        <taxon>Engelhardtia</taxon>
    </lineage>
</organism>
<dbReference type="InterPro" id="IPR006162">
    <property type="entry name" value="Ppantetheine_attach_site"/>
</dbReference>
<dbReference type="SUPFAM" id="SSF51735">
    <property type="entry name" value="NAD(P)-binding Rossmann-fold domains"/>
    <property type="match status" value="1"/>
</dbReference>
<dbReference type="InterPro" id="IPR000873">
    <property type="entry name" value="AMP-dep_synth/lig_dom"/>
</dbReference>
<dbReference type="Gene3D" id="3.30.559.30">
    <property type="entry name" value="Nonribosomal peptide synthetase, condensation domain"/>
    <property type="match status" value="2"/>
</dbReference>
<accession>A0A518BEP1</accession>
<dbReference type="Gene3D" id="2.30.38.10">
    <property type="entry name" value="Luciferase, Domain 3"/>
    <property type="match status" value="1"/>
</dbReference>
<dbReference type="Pfam" id="PF00550">
    <property type="entry name" value="PP-binding"/>
    <property type="match status" value="2"/>
</dbReference>
<keyword evidence="8" id="KW-1185">Reference proteome</keyword>
<protein>
    <submittedName>
        <fullName evidence="7">Tyrocidine synthase 3</fullName>
    </submittedName>
</protein>
<dbReference type="GO" id="GO:0043041">
    <property type="term" value="P:amino acid activation for nonribosomal peptide biosynthetic process"/>
    <property type="evidence" value="ECO:0007669"/>
    <property type="project" value="TreeGrafter"/>
</dbReference>
<evidence type="ECO:0000256" key="5">
    <source>
        <dbReference type="SAM" id="MobiDB-lite"/>
    </source>
</evidence>
<dbReference type="Pfam" id="PF07993">
    <property type="entry name" value="NAD_binding_4"/>
    <property type="match status" value="2"/>
</dbReference>
<dbReference type="PROSITE" id="PS00455">
    <property type="entry name" value="AMP_BINDING"/>
    <property type="match status" value="2"/>
</dbReference>
<dbReference type="PROSITE" id="PS50075">
    <property type="entry name" value="CARRIER"/>
    <property type="match status" value="2"/>
</dbReference>
<feature type="region of interest" description="Disordered" evidence="5">
    <location>
        <begin position="2229"/>
        <end position="2262"/>
    </location>
</feature>
<evidence type="ECO:0000313" key="7">
    <source>
        <dbReference type="EMBL" id="QDU65450.1"/>
    </source>
</evidence>
<dbReference type="InterPro" id="IPR010071">
    <property type="entry name" value="AA_adenyl_dom"/>
</dbReference>
<dbReference type="GO" id="GO:0047527">
    <property type="term" value="F:2,3-dihydroxybenzoate-serine ligase activity"/>
    <property type="evidence" value="ECO:0007669"/>
    <property type="project" value="TreeGrafter"/>
</dbReference>
<dbReference type="PROSITE" id="PS00012">
    <property type="entry name" value="PHOSPHOPANTETHEINE"/>
    <property type="match status" value="1"/>
</dbReference>
<dbReference type="InterPro" id="IPR023213">
    <property type="entry name" value="CAT-like_dom_sf"/>
</dbReference>
<dbReference type="Proteomes" id="UP000316921">
    <property type="component" value="Chromosome"/>
</dbReference>
<comment type="cofactor">
    <cofactor evidence="1">
        <name>pantetheine 4'-phosphate</name>
        <dbReference type="ChEBI" id="CHEBI:47942"/>
    </cofactor>
</comment>
<dbReference type="GO" id="GO:0009239">
    <property type="term" value="P:enterobactin biosynthetic process"/>
    <property type="evidence" value="ECO:0007669"/>
    <property type="project" value="TreeGrafter"/>
</dbReference>
<dbReference type="SMART" id="SM00823">
    <property type="entry name" value="PKS_PP"/>
    <property type="match status" value="2"/>
</dbReference>
<keyword evidence="3" id="KW-0597">Phosphoprotein</keyword>
<evidence type="ECO:0000256" key="2">
    <source>
        <dbReference type="ARBA" id="ARBA00022450"/>
    </source>
</evidence>
<dbReference type="InterPro" id="IPR009081">
    <property type="entry name" value="PP-bd_ACP"/>
</dbReference>
<evidence type="ECO:0000256" key="3">
    <source>
        <dbReference type="ARBA" id="ARBA00022553"/>
    </source>
</evidence>
<reference evidence="7 8" key="1">
    <citation type="submission" date="2019-02" db="EMBL/GenBank/DDBJ databases">
        <title>Deep-cultivation of Planctomycetes and their phenomic and genomic characterization uncovers novel biology.</title>
        <authorList>
            <person name="Wiegand S."/>
            <person name="Jogler M."/>
            <person name="Boedeker C."/>
            <person name="Pinto D."/>
            <person name="Vollmers J."/>
            <person name="Rivas-Marin E."/>
            <person name="Kohn T."/>
            <person name="Peeters S.H."/>
            <person name="Heuer A."/>
            <person name="Rast P."/>
            <person name="Oberbeckmann S."/>
            <person name="Bunk B."/>
            <person name="Jeske O."/>
            <person name="Meyerdierks A."/>
            <person name="Storesund J.E."/>
            <person name="Kallscheuer N."/>
            <person name="Luecker S."/>
            <person name="Lage O.M."/>
            <person name="Pohl T."/>
            <person name="Merkel B.J."/>
            <person name="Hornburger P."/>
            <person name="Mueller R.-W."/>
            <person name="Bruemmer F."/>
            <person name="Labrenz M."/>
            <person name="Spormann A.M."/>
            <person name="Op den Camp H."/>
            <person name="Overmann J."/>
            <person name="Amann R."/>
            <person name="Jetten M.S.M."/>
            <person name="Mascher T."/>
            <person name="Medema M.H."/>
            <person name="Devos D.P."/>
            <person name="Kaster A.-K."/>
            <person name="Ovreas L."/>
            <person name="Rohde M."/>
            <person name="Galperin M.Y."/>
            <person name="Jogler C."/>
        </authorList>
    </citation>
    <scope>NUCLEOTIDE SEQUENCE [LARGE SCALE GENOMIC DNA]</scope>
    <source>
        <strain evidence="7 8">Pla133</strain>
    </source>
</reference>
<dbReference type="InterPro" id="IPR042099">
    <property type="entry name" value="ANL_N_sf"/>
</dbReference>
<evidence type="ECO:0000259" key="6">
    <source>
        <dbReference type="PROSITE" id="PS50075"/>
    </source>
</evidence>
<keyword evidence="2" id="KW-0596">Phosphopantetheine</keyword>
<dbReference type="SUPFAM" id="SSF47336">
    <property type="entry name" value="ACP-like"/>
    <property type="match status" value="2"/>
</dbReference>
<feature type="domain" description="Carrier" evidence="6">
    <location>
        <begin position="1009"/>
        <end position="1084"/>
    </location>
</feature>
<dbReference type="PANTHER" id="PTHR45527:SF1">
    <property type="entry name" value="FATTY ACID SYNTHASE"/>
    <property type="match status" value="1"/>
</dbReference>
<dbReference type="FunFam" id="3.40.50.12780:FF:000012">
    <property type="entry name" value="Non-ribosomal peptide synthetase"/>
    <property type="match status" value="1"/>
</dbReference>
<keyword evidence="4" id="KW-0436">Ligase</keyword>
<dbReference type="InterPro" id="IPR001242">
    <property type="entry name" value="Condensation_dom"/>
</dbReference>
<dbReference type="InterPro" id="IPR020806">
    <property type="entry name" value="PKS_PP-bd"/>
</dbReference>
<dbReference type="CDD" id="cd19531">
    <property type="entry name" value="LCL_NRPS-like"/>
    <property type="match status" value="2"/>
</dbReference>
<dbReference type="InterPro" id="IPR036291">
    <property type="entry name" value="NAD(P)-bd_dom_sf"/>
</dbReference>
<sequence>MAEDGAERPQLDAARLELLRRRRAAAEREAQAAATIPKAPAGPAPLSFAQERFWFLQRLEPESAEYNVAGAVRLEGELDRGALRAAFDGLLARHAALRTGFPAEGGVPRQVVAPDASVALVSETAHGAEGAWTAARLRGFALEPFDLERPPLLRALHLELSPTEHLVAAAMHHIATDGWSVRIIVRELAQLYARALVGGEGPPPLPVTYVDYAAWQRRESELLRLRALAQDWRHALADATTGAELPLDRPRPALVAREGDHRRVSVTPGVADGLRGLARAEGTTLFVVLLSSFQVLLHRICRQEDLIVGTPWAGRDRREIEGVVGAFVNTLPLRSRHVAREGFSAHLARTKAVFRDAVAVAELPFEQLVAELSPPRDPGRTPLFDVFFDMGVPRPTPPWHGLRATEVPVETGLALFDLSLGVEDLGEGGLAGRFDFRTALFEGATIERIGRAWLELLAAAVREPRRPLEELPLVSASDRRVLLEAGRGPRLDVDLRATVHRRFGERARRAPTATALREGSRVVTYAELDAQSDRLAGHLVAAGVEADVPVATFLPRSIDAIVAVLAIWKAGGAYLPLDPEDPVQRTALLLADADARLVLTHADLRAALPATSAVGVVLDDDATLAELAARPDGPLEVELEPTSIAYVIYTSGSTGRPKGVAVPHRALANHLASGAVNFAFGTDDRFLLRTPFTFDASLWEIVHPLTSGAELVVAPPGVHRDPRRLLQLVADCGITVLQAVPSMLRSWLEGDGLSRCTALRHLICAGERLSHDLAERFFEVAPPGAALHNLYGPSEACIDATWFTCAPGDRRGRGSVPIGRPLHNVEAHVVDGSMQPLPIGMSGELLVGGAGLARGYLGDPLRTAERFLDDPLGSGRMYRTGDLVRRLEGGELEFLGRVDQQVKIAGQRIELGEIEAVLAQHPGVREAAVDARPGPGGLLRLLAWVIPAQADGAETLPLELQAYLAARLPRHMCPAAIGTVNAMPLAPSEKLDRRALPEIEVTATAPSEPPRGDLERRIATLVGELLEVDAVGRDDDFFGLGGQSLLAAQLAARLRDETGVDVDLLAFFERPTVSWLARTIECGAAGTTETPNEPLAGDPPLSFAQERLWILDRLEPGSTHYNVLGGLRLEGPVDSVALQAALRAVQARHSVWRTSLVERDGRPVQVVAGDVELVVAREDLRGSYDPRSAAHALAEAEARHRFDLAAGPLVRAQLWTLGADQHWLVLNQHHAITDGASLGILARELGEHYRAAIGGESSSLPTLQTTYGELAARQRRALTEERRGALLRAAHEELDGAPETVALPTDRPRPARRDHRGESLEFRFEAQLSSAVRAFARARRTTPFAVLLGSFAALLHRMIGEGDFVVGTAVANRNAPGAEHLLGLFVNAVPLRLSAGGDQGLAGVVDGATAALRRGLARAELPFEQLVEELAPARDPSRAPLFQISFDTLGTAAVELDFGSVRATELEFPGTRAKLDLAIAIDERGEDLAARIEFATDVFDRATVERLWSHFARLLAQGLAAPERGIGELKLLDESQRRELVELGRGAAAPAGEETCAHRLVFGGQARPRAVVWSGGAWSLAELEQRARRCAASLAARGVGPGAIVTLECGATPARIAAFLGVWLCGAAWLVLDPADPEPHRARLAERAGVRLRLDSLGVDALAAGPAPEADLDRGSPEAPAYVIATSGTTGEPKLAVIPHRALAHHARAAAQLHGIGAGDRVLHRIPAVFDAALLEWFTPLAAGAELHLADEAERSDPAAYLRRAAQVGVTLLVGVPAWIGALVADRGRIAQLDGLRRILCGGEAMLAELPRRVAELGRPIELFNLYGPAECCIDAAFHRCEASESGPPPLGRPFPGAHLAIIDARGALVPRGVVGELVVGGRGVGLGYLGSDELTAQRFEVDPFGDGGARRYRTGDLARWRADGSLEFVGRADREVKVRGRRVEPGAIEAALGELPGVREAAVTARRAGSAIQLVAHLAGAGLEVDRLRAEVARRLPEAWIPARWDLVERLPRLVSGKLDLVALARREGQVPSEAQVAPRNDLERRIAALFAQVLGVEAPGVTADFFDLGGSSLSAIDLAVRLRDELGVELPLPDFMATPTIESAARLVDGGESAASEPVGPARLRAEARLPEEVRPAEGGLRPHPPRRVLLTGATGFLGAHLLRALVDAGVERVDCLVRASSPSDARRRLEANLERYRLRSAEVDRALHPLAGDLAARGLGIERAGRGGAADAARSPETSRSTGPADNTGQVSPDRLPDSTDLDSIDAIVHCGAAVDFVRGYDALAPINVGGTLEVLRLACRTGAAVHFISTIGVAAPPNLGPDATVFEDGDLEQLIGHTEGYEQSKWVAEALVREAGRRGLPVAIHRPGRVAGSATTGIWSPDDLAARAIRGSFALGLAPAIDLPVDVTPVDVLARAIAHLVRCRRPDGATYHLLHPTPTPFDALYRRAIERGLTIRLVDQRTWRAAAITAANGNRSHPLFPLLTRLRAATEAGDDRDLVPDRDLPLLDRSNAERDLARLDEPWPLVDNRVLDRWAEHFRRGVAHIADRSGKEVPH</sequence>
<dbReference type="InterPro" id="IPR020845">
    <property type="entry name" value="AMP-binding_CS"/>
</dbReference>
<dbReference type="CDD" id="cd05235">
    <property type="entry name" value="SDR_e1"/>
    <property type="match status" value="1"/>
</dbReference>
<dbReference type="InterPro" id="IPR045851">
    <property type="entry name" value="AMP-bd_C_sf"/>
</dbReference>
<evidence type="ECO:0000256" key="4">
    <source>
        <dbReference type="ARBA" id="ARBA00022598"/>
    </source>
</evidence>
<dbReference type="Gene3D" id="3.30.300.30">
    <property type="match status" value="2"/>
</dbReference>
<dbReference type="SUPFAM" id="SSF52777">
    <property type="entry name" value="CoA-dependent acyltransferases"/>
    <property type="match status" value="4"/>
</dbReference>
<feature type="compositionally biased region" description="Polar residues" evidence="5">
    <location>
        <begin position="2239"/>
        <end position="2254"/>
    </location>
</feature>
<dbReference type="InterPro" id="IPR013120">
    <property type="entry name" value="FAR_NAD-bd"/>
</dbReference>
<dbReference type="GO" id="GO:0072330">
    <property type="term" value="P:monocarboxylic acid biosynthetic process"/>
    <property type="evidence" value="ECO:0007669"/>
    <property type="project" value="UniProtKB-ARBA"/>
</dbReference>
<dbReference type="FunFam" id="1.10.1200.10:FF:000016">
    <property type="entry name" value="Non-ribosomal peptide synthase"/>
    <property type="match status" value="1"/>
</dbReference>